<evidence type="ECO:0000256" key="1">
    <source>
        <dbReference type="ARBA" id="ARBA00004342"/>
    </source>
</evidence>
<accession>A0AAV5U6M3</accession>
<gene>
    <name evidence="13" type="ORF">PENTCL1PPCAC_24611</name>
</gene>
<keyword evidence="14" id="KW-1185">Reference proteome</keyword>
<proteinExistence type="inferred from homology"/>
<reference evidence="13" key="1">
    <citation type="submission" date="2023-10" db="EMBL/GenBank/DDBJ databases">
        <title>Genome assembly of Pristionchus species.</title>
        <authorList>
            <person name="Yoshida K."/>
            <person name="Sommer R.J."/>
        </authorList>
    </citation>
    <scope>NUCLEOTIDE SEQUENCE</scope>
    <source>
        <strain evidence="13">RS0144</strain>
    </source>
</reference>
<sequence>MDNIKPQVEQLRIEAQVQRKNVSEVAKNLVEYCEANKAGDALIAFPADTSNPFQEKKACGML</sequence>
<keyword evidence="5" id="KW-0488">Methylation</keyword>
<dbReference type="InterPro" id="IPR015898">
    <property type="entry name" value="G-protein_gamma-like_dom"/>
</dbReference>
<dbReference type="Pfam" id="PF00631">
    <property type="entry name" value="G-gamma"/>
    <property type="match status" value="1"/>
</dbReference>
<keyword evidence="7 11" id="KW-0807">Transducer</keyword>
<dbReference type="PROSITE" id="PS50058">
    <property type="entry name" value="G_PROTEIN_GAMMA"/>
    <property type="match status" value="1"/>
</dbReference>
<evidence type="ECO:0000256" key="7">
    <source>
        <dbReference type="ARBA" id="ARBA00023224"/>
    </source>
</evidence>
<evidence type="ECO:0000256" key="8">
    <source>
        <dbReference type="ARBA" id="ARBA00023288"/>
    </source>
</evidence>
<comment type="subunit">
    <text evidence="10">G proteins are composed of 3 units, alpha, beta and gamma. Interacts with gpb-1 and gpb-2.</text>
</comment>
<protein>
    <recommendedName>
        <fullName evidence="3 11">Guanine nucleotide-binding protein subunit gamma</fullName>
    </recommendedName>
</protein>
<dbReference type="PRINTS" id="PR00321">
    <property type="entry name" value="GPROTEING"/>
</dbReference>
<dbReference type="GO" id="GO:0007186">
    <property type="term" value="P:G protein-coupled receptor signaling pathway"/>
    <property type="evidence" value="ECO:0007669"/>
    <property type="project" value="InterPro"/>
</dbReference>
<dbReference type="Proteomes" id="UP001432027">
    <property type="component" value="Unassembled WGS sequence"/>
</dbReference>
<evidence type="ECO:0000256" key="4">
    <source>
        <dbReference type="ARBA" id="ARBA00022475"/>
    </source>
</evidence>
<evidence type="ECO:0000313" key="13">
    <source>
        <dbReference type="EMBL" id="GMT02437.1"/>
    </source>
</evidence>
<dbReference type="InterPro" id="IPR001770">
    <property type="entry name" value="G-protein_gamma"/>
</dbReference>
<comment type="subunit">
    <text evidence="11">G proteins are composed of 3 units; alpha, beta and gamma.</text>
</comment>
<evidence type="ECO:0000256" key="10">
    <source>
        <dbReference type="ARBA" id="ARBA00062735"/>
    </source>
</evidence>
<comment type="function">
    <text evidence="11">Guanine nucleotide-binding proteins (G proteins) are involved as a modulator or transducer in various transmembrane signaling systems. The beta and gamma chains are required for the GTPase activity, for replacement of GDP by GTP, and for G protein-effector interaction.</text>
</comment>
<evidence type="ECO:0000256" key="9">
    <source>
        <dbReference type="ARBA" id="ARBA00023289"/>
    </source>
</evidence>
<comment type="similarity">
    <text evidence="2 11">Belongs to the G protein gamma family.</text>
</comment>
<evidence type="ECO:0000256" key="3">
    <source>
        <dbReference type="ARBA" id="ARBA00016111"/>
    </source>
</evidence>
<keyword evidence="4 11" id="KW-1003">Cell membrane</keyword>
<comment type="subcellular location">
    <subcellularLocation>
        <location evidence="1 11">Cell membrane</location>
        <topology evidence="1 11">Lipid-anchor</topology>
        <orientation evidence="1 11">Cytoplasmic side</orientation>
    </subcellularLocation>
</comment>
<comment type="caution">
    <text evidence="13">The sequence shown here is derived from an EMBL/GenBank/DDBJ whole genome shotgun (WGS) entry which is preliminary data.</text>
</comment>
<dbReference type="InterPro" id="IPR036284">
    <property type="entry name" value="GGL_sf"/>
</dbReference>
<name>A0AAV5U6M3_9BILA</name>
<dbReference type="SUPFAM" id="SSF48670">
    <property type="entry name" value="Transducin (heterotrimeric G protein), gamma chain"/>
    <property type="match status" value="1"/>
</dbReference>
<keyword evidence="6 11" id="KW-0472">Membrane</keyword>
<evidence type="ECO:0000256" key="5">
    <source>
        <dbReference type="ARBA" id="ARBA00022481"/>
    </source>
</evidence>
<feature type="domain" description="G protein gamma" evidence="12">
    <location>
        <begin position="1"/>
        <end position="62"/>
    </location>
</feature>
<dbReference type="FunFam" id="4.10.260.10:FF:000001">
    <property type="entry name" value="Guanine nucleotide-binding protein subunit gamma"/>
    <property type="match status" value="1"/>
</dbReference>
<dbReference type="AlphaFoldDB" id="A0AAV5U6M3"/>
<evidence type="ECO:0000256" key="6">
    <source>
        <dbReference type="ARBA" id="ARBA00023136"/>
    </source>
</evidence>
<evidence type="ECO:0000256" key="2">
    <source>
        <dbReference type="ARBA" id="ARBA00007431"/>
    </source>
</evidence>
<dbReference type="PANTHER" id="PTHR13809">
    <property type="entry name" value="GUANINE NUCLEOTIDE-BINDING PROTEIN GAMMA SUBUNIT"/>
    <property type="match status" value="1"/>
</dbReference>
<dbReference type="Gene3D" id="4.10.260.10">
    <property type="entry name" value="Transducin (heterotrimeric G protein), gamma chain"/>
    <property type="match status" value="1"/>
</dbReference>
<dbReference type="GO" id="GO:0031681">
    <property type="term" value="F:G-protein beta-subunit binding"/>
    <property type="evidence" value="ECO:0007669"/>
    <property type="project" value="InterPro"/>
</dbReference>
<keyword evidence="9" id="KW-0636">Prenylation</keyword>
<evidence type="ECO:0000313" key="14">
    <source>
        <dbReference type="Proteomes" id="UP001432027"/>
    </source>
</evidence>
<dbReference type="CDD" id="cd00068">
    <property type="entry name" value="GGL"/>
    <property type="match status" value="1"/>
</dbReference>
<keyword evidence="8 11" id="KW-0449">Lipoprotein</keyword>
<dbReference type="EMBL" id="BTSX01000005">
    <property type="protein sequence ID" value="GMT02437.1"/>
    <property type="molecule type" value="Genomic_DNA"/>
</dbReference>
<evidence type="ECO:0000259" key="12">
    <source>
        <dbReference type="PROSITE" id="PS50058"/>
    </source>
</evidence>
<organism evidence="13 14">
    <name type="scientific">Pristionchus entomophagus</name>
    <dbReference type="NCBI Taxonomy" id="358040"/>
    <lineage>
        <taxon>Eukaryota</taxon>
        <taxon>Metazoa</taxon>
        <taxon>Ecdysozoa</taxon>
        <taxon>Nematoda</taxon>
        <taxon>Chromadorea</taxon>
        <taxon>Rhabditida</taxon>
        <taxon>Rhabditina</taxon>
        <taxon>Diplogasteromorpha</taxon>
        <taxon>Diplogasteroidea</taxon>
        <taxon>Neodiplogasteridae</taxon>
        <taxon>Pristionchus</taxon>
    </lineage>
</organism>
<dbReference type="SMART" id="SM01224">
    <property type="entry name" value="G_gamma"/>
    <property type="match status" value="1"/>
</dbReference>
<dbReference type="SMART" id="SM00224">
    <property type="entry name" value="GGL"/>
    <property type="match status" value="1"/>
</dbReference>
<evidence type="ECO:0000256" key="11">
    <source>
        <dbReference type="RuleBase" id="RU004973"/>
    </source>
</evidence>
<dbReference type="GO" id="GO:0005834">
    <property type="term" value="C:heterotrimeric G-protein complex"/>
    <property type="evidence" value="ECO:0007669"/>
    <property type="project" value="InterPro"/>
</dbReference>